<keyword evidence="1" id="KW-1133">Transmembrane helix</keyword>
<keyword evidence="1" id="KW-0812">Transmembrane</keyword>
<protein>
    <recommendedName>
        <fullName evidence="4">DUF3192 domain-containing protein</fullName>
    </recommendedName>
</protein>
<dbReference type="InterPro" id="IPR021534">
    <property type="entry name" value="DUF3192"/>
</dbReference>
<sequence length="136" mass="15064">MYQGPSSQMKSKVPVIIGSIFAAYTAFVAVVVLVYEPTPDEMHWEDRQVYNNAKLADITIGQSLSEIKLLMGKADFSEAKVTDDVALQVLFYRTHHAQSDGITTRDECTPLLFKVQKLIAWGSDTYDQYLAAAIGG</sequence>
<gene>
    <name evidence="2" type="ORF">KT99_04649</name>
</gene>
<dbReference type="Pfam" id="PF11399">
    <property type="entry name" value="DUF3192"/>
    <property type="match status" value="1"/>
</dbReference>
<evidence type="ECO:0000313" key="3">
    <source>
        <dbReference type="Proteomes" id="UP000005839"/>
    </source>
</evidence>
<keyword evidence="3" id="KW-1185">Reference proteome</keyword>
<accession>A9D2U7</accession>
<dbReference type="AlphaFoldDB" id="A9D2U7"/>
<feature type="transmembrane region" description="Helical" evidence="1">
    <location>
        <begin position="15"/>
        <end position="35"/>
    </location>
</feature>
<dbReference type="EMBL" id="ABIC01000007">
    <property type="protein sequence ID" value="EDQ01863.1"/>
    <property type="molecule type" value="Genomic_DNA"/>
</dbReference>
<evidence type="ECO:0008006" key="4">
    <source>
        <dbReference type="Google" id="ProtNLM"/>
    </source>
</evidence>
<keyword evidence="1" id="KW-0472">Membrane</keyword>
<organism evidence="2 3">
    <name type="scientific">Shewanella benthica KT99</name>
    <dbReference type="NCBI Taxonomy" id="314608"/>
    <lineage>
        <taxon>Bacteria</taxon>
        <taxon>Pseudomonadati</taxon>
        <taxon>Pseudomonadota</taxon>
        <taxon>Gammaproteobacteria</taxon>
        <taxon>Alteromonadales</taxon>
        <taxon>Shewanellaceae</taxon>
        <taxon>Shewanella</taxon>
    </lineage>
</organism>
<evidence type="ECO:0000313" key="2">
    <source>
        <dbReference type="EMBL" id="EDQ01863.1"/>
    </source>
</evidence>
<evidence type="ECO:0000256" key="1">
    <source>
        <dbReference type="SAM" id="Phobius"/>
    </source>
</evidence>
<dbReference type="Proteomes" id="UP000005839">
    <property type="component" value="Unassembled WGS sequence"/>
</dbReference>
<name>A9D2U7_9GAMM</name>
<reference evidence="2 3" key="1">
    <citation type="submission" date="2007-10" db="EMBL/GenBank/DDBJ databases">
        <authorList>
            <person name="Yayanos A."/>
            <person name="Ferriera S."/>
            <person name="Johnson J."/>
            <person name="Kravitz S."/>
            <person name="Halpern A."/>
            <person name="Remington K."/>
            <person name="Beeson K."/>
            <person name="Tran B."/>
            <person name="Rogers Y.-H."/>
            <person name="Friedman R."/>
            <person name="Venter J.C."/>
        </authorList>
    </citation>
    <scope>NUCLEOTIDE SEQUENCE [LARGE SCALE GENOMIC DNA]</scope>
    <source>
        <strain evidence="2 3">KT99</strain>
    </source>
</reference>
<comment type="caution">
    <text evidence="2">The sequence shown here is derived from an EMBL/GenBank/DDBJ whole genome shotgun (WGS) entry which is preliminary data.</text>
</comment>
<proteinExistence type="predicted"/>
<dbReference type="STRING" id="314608.KT99_04649"/>